<dbReference type="InterPro" id="IPR004117">
    <property type="entry name" value="7tm6_olfct_rcpt"/>
</dbReference>
<keyword evidence="3 10" id="KW-0716">Sensory transduction</keyword>
<dbReference type="PANTHER" id="PTHR21137:SF35">
    <property type="entry name" value="ODORANT RECEPTOR 19A-RELATED"/>
    <property type="match status" value="1"/>
</dbReference>
<evidence type="ECO:0000256" key="10">
    <source>
        <dbReference type="RuleBase" id="RU351113"/>
    </source>
</evidence>
<evidence type="ECO:0000256" key="5">
    <source>
        <dbReference type="ARBA" id="ARBA00022725"/>
    </source>
</evidence>
<dbReference type="PANTHER" id="PTHR21137">
    <property type="entry name" value="ODORANT RECEPTOR"/>
    <property type="match status" value="1"/>
</dbReference>
<feature type="transmembrane region" description="Helical" evidence="10">
    <location>
        <begin position="136"/>
        <end position="159"/>
    </location>
</feature>
<keyword evidence="4 10" id="KW-0812">Transmembrane</keyword>
<evidence type="ECO:0000256" key="2">
    <source>
        <dbReference type="ARBA" id="ARBA00022475"/>
    </source>
</evidence>
<comment type="caution">
    <text evidence="10">Lacks conserved residue(s) required for the propagation of feature annotation.</text>
</comment>
<protein>
    <recommendedName>
        <fullName evidence="10">Odorant receptor</fullName>
    </recommendedName>
</protein>
<keyword evidence="9 10" id="KW-0807">Transducer</keyword>
<organism evidence="11 12">
    <name type="scientific">Nesidiocoris tenuis</name>
    <dbReference type="NCBI Taxonomy" id="355587"/>
    <lineage>
        <taxon>Eukaryota</taxon>
        <taxon>Metazoa</taxon>
        <taxon>Ecdysozoa</taxon>
        <taxon>Arthropoda</taxon>
        <taxon>Hexapoda</taxon>
        <taxon>Insecta</taxon>
        <taxon>Pterygota</taxon>
        <taxon>Neoptera</taxon>
        <taxon>Paraneoptera</taxon>
        <taxon>Hemiptera</taxon>
        <taxon>Heteroptera</taxon>
        <taxon>Panheteroptera</taxon>
        <taxon>Cimicomorpha</taxon>
        <taxon>Miridae</taxon>
        <taxon>Dicyphina</taxon>
        <taxon>Nesidiocoris</taxon>
    </lineage>
</organism>
<feature type="transmembrane region" description="Helical" evidence="10">
    <location>
        <begin position="273"/>
        <end position="293"/>
    </location>
</feature>
<keyword evidence="5 10" id="KW-0552">Olfaction</keyword>
<dbReference type="Pfam" id="PF02949">
    <property type="entry name" value="7tm_6"/>
    <property type="match status" value="1"/>
</dbReference>
<keyword evidence="12" id="KW-1185">Reference proteome</keyword>
<dbReference type="EMBL" id="AP028918">
    <property type="protein sequence ID" value="BES99611.1"/>
    <property type="molecule type" value="Genomic_DNA"/>
</dbReference>
<evidence type="ECO:0000256" key="3">
    <source>
        <dbReference type="ARBA" id="ARBA00022606"/>
    </source>
</evidence>
<name>A0ABN7B5C4_9HEMI</name>
<evidence type="ECO:0000256" key="8">
    <source>
        <dbReference type="ARBA" id="ARBA00023170"/>
    </source>
</evidence>
<evidence type="ECO:0000313" key="11">
    <source>
        <dbReference type="EMBL" id="BES99611.1"/>
    </source>
</evidence>
<evidence type="ECO:0000256" key="9">
    <source>
        <dbReference type="ARBA" id="ARBA00023224"/>
    </source>
</evidence>
<evidence type="ECO:0000256" key="1">
    <source>
        <dbReference type="ARBA" id="ARBA00004651"/>
    </source>
</evidence>
<reference evidence="11 12" key="1">
    <citation type="submission" date="2023-09" db="EMBL/GenBank/DDBJ databases">
        <title>Nesidiocoris tenuis whole genome shotgun sequence.</title>
        <authorList>
            <person name="Shibata T."/>
            <person name="Shimoda M."/>
            <person name="Kobayashi T."/>
            <person name="Uehara T."/>
        </authorList>
    </citation>
    <scope>NUCLEOTIDE SEQUENCE [LARGE SCALE GENOMIC DNA]</scope>
    <source>
        <strain evidence="11 12">Japan</strain>
    </source>
</reference>
<feature type="transmembrane region" description="Helical" evidence="10">
    <location>
        <begin position="305"/>
        <end position="323"/>
    </location>
</feature>
<sequence>MESQRKENVEKPPQFEAVDYRKHMYCRLVFLDDGLPNRGLTWPLITIIVILILMIVMCLVSAFISTEAKQGLDNLKTFLLVSMAILPLFNNYIDRKSLARVHNFINQSMRNARLEDPKVRFVLESAKKRASFHLKVYTRIFFVNYYAMVLSQPLAGWMTGDVWKKWPNPWAFPPSNNELSFWLIFIFQAVGLAFSNCLGAVFMSFTSITIQMTALFDVLILTIKEIDHRAVSRSKLDAISYRAARLAVLREDIITYQELVRELLSIKPNLRNMFTVMSVVMPLAMACEAYPLIMGNFTIGELVKGVLFLAVQVACVGQICTMLETLSDRNTAVFHAFYNTPWYESGVEFKKLIHIAMTSSKDPIYIKSLAFTDMNATADTYCSFLVNSFNILNLIRKMN</sequence>
<proteinExistence type="inferred from homology"/>
<comment type="similarity">
    <text evidence="10">Belongs to the insect chemoreceptor superfamily. Heteromeric odorant receptor channel (TC 1.A.69) family.</text>
</comment>
<evidence type="ECO:0000313" key="12">
    <source>
        <dbReference type="Proteomes" id="UP001307889"/>
    </source>
</evidence>
<evidence type="ECO:0000256" key="6">
    <source>
        <dbReference type="ARBA" id="ARBA00022989"/>
    </source>
</evidence>
<keyword evidence="2" id="KW-1003">Cell membrane</keyword>
<evidence type="ECO:0000256" key="7">
    <source>
        <dbReference type="ARBA" id="ARBA00023136"/>
    </source>
</evidence>
<keyword evidence="8 10" id="KW-0675">Receptor</keyword>
<feature type="transmembrane region" description="Helical" evidence="10">
    <location>
        <begin position="77"/>
        <end position="93"/>
    </location>
</feature>
<dbReference type="Proteomes" id="UP001307889">
    <property type="component" value="Chromosome 10"/>
</dbReference>
<keyword evidence="7 10" id="KW-0472">Membrane</keyword>
<feature type="transmembrane region" description="Helical" evidence="10">
    <location>
        <begin position="44"/>
        <end position="65"/>
    </location>
</feature>
<feature type="transmembrane region" description="Helical" evidence="10">
    <location>
        <begin position="179"/>
        <end position="202"/>
    </location>
</feature>
<keyword evidence="6 10" id="KW-1133">Transmembrane helix</keyword>
<evidence type="ECO:0000256" key="4">
    <source>
        <dbReference type="ARBA" id="ARBA00022692"/>
    </source>
</evidence>
<comment type="subcellular location">
    <subcellularLocation>
        <location evidence="1 10">Cell membrane</location>
        <topology evidence="1 10">Multi-pass membrane protein</topology>
    </subcellularLocation>
</comment>
<gene>
    <name evidence="11" type="ORF">NTJ_12429</name>
</gene>
<accession>A0ABN7B5C4</accession>